<sequence>MRWEKLNSRLRETQDGRKSPGRIGGTLGPGKRWGHTCNSIKGGRLLYVFGGYGKDNCQTNDVHVFDTARQTWSKPMVKGNPPSPRDSHSCTTVGNNLFVFGGTDGKVPLKDLHILDTSTNTWISPSLRGEGPEAREGHSAALIGKRLFIFGGCGKSPDHSAEVYYNDLYILDTETLVWRRAVTSGTPPSARDSHTCSSWKHKIIVIGGEDASDYYLSDVHILDTDSLIWKELSSACWILPARAGHSTVALGKHLFVFGGFTDDRNLYDDLNMLNLDTGNWTKLIAAGEGPSSRFSVAGDCLDLRKGVLVFIGGCNEHLEALDDMYYLHTEISIETEQDEQRQEKFSLKKELKRKCQEQYLPTGLPINDKDEPKLETTPKISRSMPLPFFGQAADKKNSTLLDFKPSNDKIFEAKVTEAFHYGYTIETNINGKPLRGVLFSYKPGFAHAANSYLSSFMTTTGEEARGEDGCKPKLKTADGQTDNYDGRKSASQEPLMETNIAFESNNSMPADLPQSHTINGNKSELSTESVPDSKDDGANEPSCSSRKVPCEDPTSAAKDTVASSPNQGINNSYYVRCTLILKIAPITDFPMNKHFRGPLTWCYSCSASDPRWWLIKLVLQTEHYQITWILTSKKHDCALAMFYCQNQLETDRNLPLFQEDDNVHPCIKEKQFRNELWAASDLFLPNKLKRLKMRCIIAYTGVVWSTHQPLTTLCPRLYDGGYCAPSYEVGEQK</sequence>
<name>A0A200QVW8_MACCD</name>
<dbReference type="Gene3D" id="2.120.10.80">
    <property type="entry name" value="Kelch-type beta propeller"/>
    <property type="match status" value="2"/>
</dbReference>
<evidence type="ECO:0000256" key="1">
    <source>
        <dbReference type="SAM" id="MobiDB-lite"/>
    </source>
</evidence>
<evidence type="ECO:0000313" key="3">
    <source>
        <dbReference type="Proteomes" id="UP000195402"/>
    </source>
</evidence>
<accession>A0A200QVW8</accession>
<dbReference type="InterPro" id="IPR015915">
    <property type="entry name" value="Kelch-typ_b-propeller"/>
</dbReference>
<dbReference type="SMART" id="SM00612">
    <property type="entry name" value="Kelch"/>
    <property type="match status" value="3"/>
</dbReference>
<dbReference type="SUPFAM" id="SSF50965">
    <property type="entry name" value="Galactose oxidase, central domain"/>
    <property type="match status" value="2"/>
</dbReference>
<dbReference type="InterPro" id="IPR011043">
    <property type="entry name" value="Gal_Oxase/kelch_b-propeller"/>
</dbReference>
<feature type="region of interest" description="Disordered" evidence="1">
    <location>
        <begin position="462"/>
        <end position="563"/>
    </location>
</feature>
<dbReference type="Proteomes" id="UP000195402">
    <property type="component" value="Unassembled WGS sequence"/>
</dbReference>
<dbReference type="PANTHER" id="PTHR23244">
    <property type="entry name" value="KELCH REPEAT DOMAIN"/>
    <property type="match status" value="1"/>
</dbReference>
<dbReference type="EMBL" id="MVGT01001028">
    <property type="protein sequence ID" value="OVA14594.1"/>
    <property type="molecule type" value="Genomic_DNA"/>
</dbReference>
<dbReference type="InParanoid" id="A0A200QVW8"/>
<dbReference type="OrthoDB" id="10251809at2759"/>
<proteinExistence type="predicted"/>
<feature type="compositionally biased region" description="Basic and acidic residues" evidence="1">
    <location>
        <begin position="462"/>
        <end position="471"/>
    </location>
</feature>
<feature type="compositionally biased region" description="Basic and acidic residues" evidence="1">
    <location>
        <begin position="1"/>
        <end position="18"/>
    </location>
</feature>
<evidence type="ECO:0000313" key="2">
    <source>
        <dbReference type="EMBL" id="OVA14594.1"/>
    </source>
</evidence>
<feature type="compositionally biased region" description="Polar residues" evidence="1">
    <location>
        <begin position="501"/>
        <end position="530"/>
    </location>
</feature>
<dbReference type="InterPro" id="IPR006652">
    <property type="entry name" value="Kelch_1"/>
</dbReference>
<feature type="region of interest" description="Disordered" evidence="1">
    <location>
        <begin position="1"/>
        <end position="29"/>
    </location>
</feature>
<reference evidence="2 3" key="1">
    <citation type="journal article" date="2017" name="Mol. Plant">
        <title>The Genome of Medicinal Plant Macleaya cordata Provides New Insights into Benzylisoquinoline Alkaloids Metabolism.</title>
        <authorList>
            <person name="Liu X."/>
            <person name="Liu Y."/>
            <person name="Huang P."/>
            <person name="Ma Y."/>
            <person name="Qing Z."/>
            <person name="Tang Q."/>
            <person name="Cao H."/>
            <person name="Cheng P."/>
            <person name="Zheng Y."/>
            <person name="Yuan Z."/>
            <person name="Zhou Y."/>
            <person name="Liu J."/>
            <person name="Tang Z."/>
            <person name="Zhuo Y."/>
            <person name="Zhang Y."/>
            <person name="Yu L."/>
            <person name="Huang J."/>
            <person name="Yang P."/>
            <person name="Peng Q."/>
            <person name="Zhang J."/>
            <person name="Jiang W."/>
            <person name="Zhang Z."/>
            <person name="Lin K."/>
            <person name="Ro D.K."/>
            <person name="Chen X."/>
            <person name="Xiong X."/>
            <person name="Shang Y."/>
            <person name="Huang S."/>
            <person name="Zeng J."/>
        </authorList>
    </citation>
    <scope>NUCLEOTIDE SEQUENCE [LARGE SCALE GENOMIC DNA]</scope>
    <source>
        <strain evidence="3">cv. BLH2017</strain>
        <tissue evidence="2">Root</tissue>
    </source>
</reference>
<dbReference type="FunCoup" id="A0A200QVW8">
    <property type="interactions" value="1138"/>
</dbReference>
<organism evidence="2 3">
    <name type="scientific">Macleaya cordata</name>
    <name type="common">Five-seeded plume-poppy</name>
    <name type="synonym">Bocconia cordata</name>
    <dbReference type="NCBI Taxonomy" id="56857"/>
    <lineage>
        <taxon>Eukaryota</taxon>
        <taxon>Viridiplantae</taxon>
        <taxon>Streptophyta</taxon>
        <taxon>Embryophyta</taxon>
        <taxon>Tracheophyta</taxon>
        <taxon>Spermatophyta</taxon>
        <taxon>Magnoliopsida</taxon>
        <taxon>Ranunculales</taxon>
        <taxon>Papaveraceae</taxon>
        <taxon>Papaveroideae</taxon>
        <taxon>Macleaya</taxon>
    </lineage>
</organism>
<dbReference type="STRING" id="56857.A0A200QVW8"/>
<dbReference type="Pfam" id="PF24681">
    <property type="entry name" value="Kelch_KLHDC2_KLHL20_DRC7"/>
    <property type="match status" value="1"/>
</dbReference>
<dbReference type="AlphaFoldDB" id="A0A200QVW8"/>
<protein>
    <submittedName>
        <fullName evidence="2">Kelch repeat type 1</fullName>
    </submittedName>
</protein>
<keyword evidence="3" id="KW-1185">Reference proteome</keyword>
<comment type="caution">
    <text evidence="2">The sequence shown here is derived from an EMBL/GenBank/DDBJ whole genome shotgun (WGS) entry which is preliminary data.</text>
</comment>
<dbReference type="PANTHER" id="PTHR23244:SF471">
    <property type="entry name" value="GUANINE NUCLEOTIDE-BINDING PROTEIN SUBUNIT BETA 1-RELATED"/>
    <property type="match status" value="1"/>
</dbReference>
<gene>
    <name evidence="2" type="ORF">BVC80_1813g30</name>
</gene>